<dbReference type="AlphaFoldDB" id="H1Y853"/>
<name>H1Y853_9SPHI</name>
<dbReference type="HOGENOM" id="CLU_1208708_0_0_10"/>
<dbReference type="InterPro" id="IPR025665">
    <property type="entry name" value="Beta-barrel_OMP_2"/>
</dbReference>
<accession>H1Y853</accession>
<gene>
    <name evidence="2" type="ORF">Mucpa_7031</name>
</gene>
<keyword evidence="3" id="KW-1185">Reference proteome</keyword>
<evidence type="ECO:0000313" key="3">
    <source>
        <dbReference type="Proteomes" id="UP000002774"/>
    </source>
</evidence>
<evidence type="ECO:0000259" key="1">
    <source>
        <dbReference type="Pfam" id="PF13568"/>
    </source>
</evidence>
<feature type="domain" description="Outer membrane protein beta-barrel" evidence="1">
    <location>
        <begin position="24"/>
        <end position="183"/>
    </location>
</feature>
<sequence>MKVFTLFYLVLFCLIPCKLYSQMLFGVKYGIVYESVSKFYDKENFKSLSLPGAHLGLFVSPKSPFTNVRYVIGLNYSKRLYKILNKNNLDISNTYSSTFFEIPINIQYKIITKKLYFDFNLGPTFSCWKSYSIKQSIPDIYNTNITKDNQEIVTIKNNVINIELNGAKYNRLQIGASAGVGFGRRIDKRIDILADVNLQKSLSGQLKNSQYQRKSSLLLLDLGVIYSIY</sequence>
<dbReference type="EMBL" id="CM001403">
    <property type="protein sequence ID" value="EHQ31075.1"/>
    <property type="molecule type" value="Genomic_DNA"/>
</dbReference>
<organism evidence="2 3">
    <name type="scientific">Mucilaginibacter paludis DSM 18603</name>
    <dbReference type="NCBI Taxonomy" id="714943"/>
    <lineage>
        <taxon>Bacteria</taxon>
        <taxon>Pseudomonadati</taxon>
        <taxon>Bacteroidota</taxon>
        <taxon>Sphingobacteriia</taxon>
        <taxon>Sphingobacteriales</taxon>
        <taxon>Sphingobacteriaceae</taxon>
        <taxon>Mucilaginibacter</taxon>
    </lineage>
</organism>
<proteinExistence type="predicted"/>
<protein>
    <recommendedName>
        <fullName evidence="1">Outer membrane protein beta-barrel domain-containing protein</fullName>
    </recommendedName>
</protein>
<dbReference type="Proteomes" id="UP000002774">
    <property type="component" value="Chromosome"/>
</dbReference>
<reference evidence="2" key="1">
    <citation type="submission" date="2011-09" db="EMBL/GenBank/DDBJ databases">
        <title>The permanent draft genome of Mucilaginibacter paludis DSM 18603.</title>
        <authorList>
            <consortium name="US DOE Joint Genome Institute (JGI-PGF)"/>
            <person name="Lucas S."/>
            <person name="Han J."/>
            <person name="Lapidus A."/>
            <person name="Bruce D."/>
            <person name="Goodwin L."/>
            <person name="Pitluck S."/>
            <person name="Peters L."/>
            <person name="Kyrpides N."/>
            <person name="Mavromatis K."/>
            <person name="Ivanova N."/>
            <person name="Mikhailova N."/>
            <person name="Held B."/>
            <person name="Detter J.C."/>
            <person name="Tapia R."/>
            <person name="Han C."/>
            <person name="Land M."/>
            <person name="Hauser L."/>
            <person name="Markowitz V."/>
            <person name="Cheng J.-F."/>
            <person name="Hugenholtz P."/>
            <person name="Woyke T."/>
            <person name="Wu D."/>
            <person name="Tindall B."/>
            <person name="Brambilla E."/>
            <person name="Klenk H.-P."/>
            <person name="Eisen J.A."/>
        </authorList>
    </citation>
    <scope>NUCLEOTIDE SEQUENCE [LARGE SCALE GENOMIC DNA]</scope>
    <source>
        <strain evidence="2">DSM 18603</strain>
    </source>
</reference>
<dbReference type="STRING" id="714943.Mucpa_7031"/>
<dbReference type="Pfam" id="PF13568">
    <property type="entry name" value="OMP_b-brl_2"/>
    <property type="match status" value="1"/>
</dbReference>
<evidence type="ECO:0000313" key="2">
    <source>
        <dbReference type="EMBL" id="EHQ31075.1"/>
    </source>
</evidence>